<dbReference type="SUPFAM" id="SSF49854">
    <property type="entry name" value="Spermadhesin, CUB domain"/>
    <property type="match status" value="1"/>
</dbReference>
<evidence type="ECO:0000256" key="2">
    <source>
        <dbReference type="PROSITE-ProRule" id="PRU00124"/>
    </source>
</evidence>
<dbReference type="Gene3D" id="2.60.120.290">
    <property type="entry name" value="Spermadhesin, CUB domain"/>
    <property type="match status" value="1"/>
</dbReference>
<sequence length="169" mass="18879">YMDKMCGNNHFILDGDKKPGISLQLTNNNKYEKGFNCTVKFRTAQRSQRLIITIEKMNIIDCPSDSLRIYDSTTLLNKDPKQQCGTPAAFTFTSSTTEISMIFISNSVVESSGFQATVALHFPMIVSCPQNLGFFQCKNKNCISKQLQCDGRNHCGDGTDESLCGIFFD</sequence>
<name>A0A819TC06_9BILA</name>
<protein>
    <recommendedName>
        <fullName evidence="3">CUB domain-containing protein</fullName>
    </recommendedName>
</protein>
<dbReference type="InterPro" id="IPR023415">
    <property type="entry name" value="LDLR_class-A_CS"/>
</dbReference>
<keyword evidence="1 2" id="KW-1015">Disulfide bond</keyword>
<dbReference type="InterPro" id="IPR042333">
    <property type="entry name" value="LRAD2/Mig-13-like"/>
</dbReference>
<organism evidence="4 5">
    <name type="scientific">Rotaria sordida</name>
    <dbReference type="NCBI Taxonomy" id="392033"/>
    <lineage>
        <taxon>Eukaryota</taxon>
        <taxon>Metazoa</taxon>
        <taxon>Spiralia</taxon>
        <taxon>Gnathifera</taxon>
        <taxon>Rotifera</taxon>
        <taxon>Eurotatoria</taxon>
        <taxon>Bdelloidea</taxon>
        <taxon>Philodinida</taxon>
        <taxon>Philodinidae</taxon>
        <taxon>Rotaria</taxon>
    </lineage>
</organism>
<reference evidence="4" key="1">
    <citation type="submission" date="2021-02" db="EMBL/GenBank/DDBJ databases">
        <authorList>
            <person name="Nowell W R."/>
        </authorList>
    </citation>
    <scope>NUCLEOTIDE SEQUENCE</scope>
</reference>
<dbReference type="InterPro" id="IPR035914">
    <property type="entry name" value="Sperma_CUB_dom_sf"/>
</dbReference>
<feature type="disulfide bond" evidence="2">
    <location>
        <begin position="149"/>
        <end position="164"/>
    </location>
</feature>
<comment type="caution">
    <text evidence="2">Lacks conserved residue(s) required for the propagation of feature annotation.</text>
</comment>
<comment type="caution">
    <text evidence="4">The sequence shown here is derived from an EMBL/GenBank/DDBJ whole genome shotgun (WGS) entry which is preliminary data.</text>
</comment>
<dbReference type="AlphaFoldDB" id="A0A819TC06"/>
<dbReference type="Pfam" id="PF00431">
    <property type="entry name" value="CUB"/>
    <property type="match status" value="1"/>
</dbReference>
<accession>A0A819TC06</accession>
<dbReference type="SMART" id="SM00042">
    <property type="entry name" value="CUB"/>
    <property type="match status" value="1"/>
</dbReference>
<dbReference type="CDD" id="cd00112">
    <property type="entry name" value="LDLa"/>
    <property type="match status" value="1"/>
</dbReference>
<dbReference type="PROSITE" id="PS01209">
    <property type="entry name" value="LDLRA_1"/>
    <property type="match status" value="1"/>
</dbReference>
<dbReference type="Pfam" id="PF00057">
    <property type="entry name" value="Ldl_recept_a"/>
    <property type="match status" value="1"/>
</dbReference>
<evidence type="ECO:0000313" key="5">
    <source>
        <dbReference type="Proteomes" id="UP000663836"/>
    </source>
</evidence>
<dbReference type="InterPro" id="IPR002172">
    <property type="entry name" value="LDrepeatLR_classA_rpt"/>
</dbReference>
<proteinExistence type="predicted"/>
<feature type="disulfide bond" evidence="2">
    <location>
        <begin position="137"/>
        <end position="155"/>
    </location>
</feature>
<dbReference type="InterPro" id="IPR036055">
    <property type="entry name" value="LDL_receptor-like_sf"/>
</dbReference>
<dbReference type="PANTHER" id="PTHR24652">
    <property type="entry name" value="LOW-DENSITY LIPOPROTEIN RECEPTOR CLASS A DOMAIN-CONTAINING PROTEIN 2"/>
    <property type="match status" value="1"/>
</dbReference>
<evidence type="ECO:0000256" key="1">
    <source>
        <dbReference type="ARBA" id="ARBA00023157"/>
    </source>
</evidence>
<dbReference type="EMBL" id="CAJOBD010006537">
    <property type="protein sequence ID" value="CAF4063484.1"/>
    <property type="molecule type" value="Genomic_DNA"/>
</dbReference>
<dbReference type="PROSITE" id="PS01180">
    <property type="entry name" value="CUB"/>
    <property type="match status" value="1"/>
</dbReference>
<dbReference type="SUPFAM" id="SSF57424">
    <property type="entry name" value="LDL receptor-like module"/>
    <property type="match status" value="1"/>
</dbReference>
<feature type="non-terminal residue" evidence="4">
    <location>
        <position position="1"/>
    </location>
</feature>
<feature type="domain" description="CUB" evidence="3">
    <location>
        <begin position="6"/>
        <end position="121"/>
    </location>
</feature>
<dbReference type="PANTHER" id="PTHR24652:SF69">
    <property type="entry name" value="CUB DOMAIN-CONTAINING PROTEIN"/>
    <property type="match status" value="1"/>
</dbReference>
<dbReference type="Proteomes" id="UP000663836">
    <property type="component" value="Unassembled WGS sequence"/>
</dbReference>
<dbReference type="PROSITE" id="PS50068">
    <property type="entry name" value="LDLRA_2"/>
    <property type="match status" value="1"/>
</dbReference>
<evidence type="ECO:0000313" key="4">
    <source>
        <dbReference type="EMBL" id="CAF4063484.1"/>
    </source>
</evidence>
<gene>
    <name evidence="4" type="ORF">JBS370_LOCUS29731</name>
</gene>
<dbReference type="InterPro" id="IPR000859">
    <property type="entry name" value="CUB_dom"/>
</dbReference>
<dbReference type="SMART" id="SM00192">
    <property type="entry name" value="LDLa"/>
    <property type="match status" value="1"/>
</dbReference>
<evidence type="ECO:0000259" key="3">
    <source>
        <dbReference type="PROSITE" id="PS01180"/>
    </source>
</evidence>
<dbReference type="CDD" id="cd00041">
    <property type="entry name" value="CUB"/>
    <property type="match status" value="1"/>
</dbReference>
<dbReference type="Gene3D" id="4.10.400.10">
    <property type="entry name" value="Low-density Lipoprotein Receptor"/>
    <property type="match status" value="1"/>
</dbReference>